<protein>
    <submittedName>
        <fullName evidence="1">TraB/GumN family protein</fullName>
    </submittedName>
</protein>
<dbReference type="AlphaFoldDB" id="A0A9D1Q5B9"/>
<dbReference type="PANTHER" id="PTHR40590">
    <property type="entry name" value="CYTOPLASMIC PROTEIN-RELATED"/>
    <property type="match status" value="1"/>
</dbReference>
<name>A0A9D1Q5B9_9GAMM</name>
<dbReference type="Proteomes" id="UP000823934">
    <property type="component" value="Unassembled WGS sequence"/>
</dbReference>
<dbReference type="InterPro" id="IPR047111">
    <property type="entry name" value="YbaP-like"/>
</dbReference>
<evidence type="ECO:0000313" key="2">
    <source>
        <dbReference type="Proteomes" id="UP000823934"/>
    </source>
</evidence>
<proteinExistence type="predicted"/>
<evidence type="ECO:0000313" key="1">
    <source>
        <dbReference type="EMBL" id="HIW07075.1"/>
    </source>
</evidence>
<dbReference type="InterPro" id="IPR002816">
    <property type="entry name" value="TraB/PrgY/GumN_fam"/>
</dbReference>
<dbReference type="PANTHER" id="PTHR40590:SF1">
    <property type="entry name" value="CYTOPLASMIC PROTEIN"/>
    <property type="match status" value="1"/>
</dbReference>
<sequence length="329" mass="37357">MNVVSRGISWSFSNIGQRMLRALFLLVLMIMVSPIFAKSHQYGDSGDSFLWEVGYQGQRVGLLFGTVHMGTSASAVPVPVKQALDQDATLVTEIQVLFPSARAEQEAYGLGIAAAFPPVPETIEMRFSETYQERVRNALRRQKVIILNQQDQLSNEFILMLMMLDIGKEFQADYGMEKLLKAYIADRDIHNMALEGISESLQYYVDASKPLAKQMIEAWLDNTDMLQNLNQQLIQSYEANDIARFTTLMTEMEAISFPFSEYESEIAHYYDQLLFQRNDRWLETLTPILQENAGQTEYVIAVGAFHLLGEKGMVELLRQAGFDVTPVSY</sequence>
<dbReference type="CDD" id="cd14789">
    <property type="entry name" value="Tiki"/>
    <property type="match status" value="1"/>
</dbReference>
<organism evidence="1 2">
    <name type="scientific">Candidatus Ignatzschineria merdigallinarum</name>
    <dbReference type="NCBI Taxonomy" id="2838621"/>
    <lineage>
        <taxon>Bacteria</taxon>
        <taxon>Pseudomonadati</taxon>
        <taxon>Pseudomonadota</taxon>
        <taxon>Gammaproteobacteria</taxon>
        <taxon>Cardiobacteriales</taxon>
        <taxon>Ignatzschineriaceae</taxon>
        <taxon>Ignatzschineria</taxon>
    </lineage>
</organism>
<dbReference type="EMBL" id="DXHP01000159">
    <property type="protein sequence ID" value="HIW07075.1"/>
    <property type="molecule type" value="Genomic_DNA"/>
</dbReference>
<reference evidence="1" key="1">
    <citation type="journal article" date="2021" name="PeerJ">
        <title>Extensive microbial diversity within the chicken gut microbiome revealed by metagenomics and culture.</title>
        <authorList>
            <person name="Gilroy R."/>
            <person name="Ravi A."/>
            <person name="Getino M."/>
            <person name="Pursley I."/>
            <person name="Horton D.L."/>
            <person name="Alikhan N.F."/>
            <person name="Baker D."/>
            <person name="Gharbi K."/>
            <person name="Hall N."/>
            <person name="Watson M."/>
            <person name="Adriaenssens E.M."/>
            <person name="Foster-Nyarko E."/>
            <person name="Jarju S."/>
            <person name="Secka A."/>
            <person name="Antonio M."/>
            <person name="Oren A."/>
            <person name="Chaudhuri R.R."/>
            <person name="La Ragione R."/>
            <person name="Hildebrand F."/>
            <person name="Pallen M.J."/>
        </authorList>
    </citation>
    <scope>NUCLEOTIDE SEQUENCE</scope>
    <source>
        <strain evidence="1">CHK160-9182</strain>
    </source>
</reference>
<reference evidence="1" key="2">
    <citation type="submission" date="2021-04" db="EMBL/GenBank/DDBJ databases">
        <authorList>
            <person name="Gilroy R."/>
        </authorList>
    </citation>
    <scope>NUCLEOTIDE SEQUENCE</scope>
    <source>
        <strain evidence="1">CHK160-9182</strain>
    </source>
</reference>
<dbReference type="Pfam" id="PF01963">
    <property type="entry name" value="TraB_PrgY_gumN"/>
    <property type="match status" value="1"/>
</dbReference>
<accession>A0A9D1Q5B9</accession>
<gene>
    <name evidence="1" type="ORF">H9889_07090</name>
</gene>
<comment type="caution">
    <text evidence="1">The sequence shown here is derived from an EMBL/GenBank/DDBJ whole genome shotgun (WGS) entry which is preliminary data.</text>
</comment>